<evidence type="ECO:0000256" key="5">
    <source>
        <dbReference type="ARBA" id="ARBA00022801"/>
    </source>
</evidence>
<dbReference type="EC" id="3.4.19.12" evidence="8"/>
<keyword evidence="10" id="KW-0472">Membrane</keyword>
<accession>A0A812EGH6</accession>
<dbReference type="InterPro" id="IPR039785">
    <property type="entry name" value="MINY3/4"/>
</dbReference>
<feature type="transmembrane region" description="Helical" evidence="10">
    <location>
        <begin position="732"/>
        <end position="750"/>
    </location>
</feature>
<dbReference type="InterPro" id="IPR059022">
    <property type="entry name" value="MINDY4_N"/>
</dbReference>
<dbReference type="Proteomes" id="UP000597762">
    <property type="component" value="Unassembled WGS sequence"/>
</dbReference>
<keyword evidence="4 8" id="KW-0833">Ubl conjugation pathway</keyword>
<evidence type="ECO:0000256" key="6">
    <source>
        <dbReference type="ARBA" id="ARBA00022807"/>
    </source>
</evidence>
<feature type="region of interest" description="Disordered" evidence="9">
    <location>
        <begin position="153"/>
        <end position="172"/>
    </location>
</feature>
<comment type="catalytic activity">
    <reaction evidence="1 8">
        <text>Thiol-dependent hydrolysis of ester, thioester, amide, peptide and isopeptide bonds formed by the C-terminal Gly of ubiquitin (a 76-residue protein attached to proteins as an intracellular targeting signal).</text>
        <dbReference type="EC" id="3.4.19.12"/>
    </reaction>
</comment>
<dbReference type="Pfam" id="PF26038">
    <property type="entry name" value="Dimer_MINDY4_N"/>
    <property type="match status" value="1"/>
</dbReference>
<evidence type="ECO:0000256" key="10">
    <source>
        <dbReference type="SAM" id="Phobius"/>
    </source>
</evidence>
<evidence type="ECO:0000313" key="13">
    <source>
        <dbReference type="Proteomes" id="UP000597762"/>
    </source>
</evidence>
<evidence type="ECO:0000313" key="12">
    <source>
        <dbReference type="EMBL" id="CAE1324208.1"/>
    </source>
</evidence>
<comment type="function">
    <text evidence="7">Probable hydrolase that can remove 'Lys-48'-linked conjugated ubiquitin from proteins.</text>
</comment>
<sequence>MVDNSMVESIAASLIREYLSRKGLKATLRAMDEEMPRTEQSISNRVALMKQLHIEKLMKRNKQVENPLRSMVEVLTKFILEEWGLCSAIIAKSNSLSKSPQKPSDKNGSALKPSTPTEDQMVLEDTNEGETVAGRGSSTIHFSSCLDQEEIQTKRNHHPSKHRGQSCHIIGTHSLSKNISRTNGTKLKASIESYLDSSNPLGDLSVEQSAVPIASESPLSTFLFDEYSDGQGKKSDFIMDYFHPQNGKSDDPLSPPVSTSSSRSSSAVVSTELDRAMTSSSQRSLTSTVKDQIKDLFTSESYCIDECSMFNEQPLRPIMKRSSSVEAQKIGELEDVDDLEAAPLDMSALKSTIPSAMSAVTTPINLKTAMKLKILILGSANSQFNPEWFRQNLEFSNVPLLQYGIVQKKGGPCGVLAAIQAYVLLEMLFGENKLTSSKNLEPSPEDCRNALAAALSRIFWNAGDQKTATVALSSGTSHFIGGNQCKPDRLVETLMLYKFSSFTDLNAFVKKNIILFEAEGSSGVLLALYSTVLSRTVEKIRNEMDEPNGKLLGAYSYCSQEMVNLFMTGQAVSNVFNDKMELNGGTGIVTVLKGIPHRSNIGFLSLFEHYGNCQVGSYYKTPKYPIWIVCSESHFSVLFSMKQDLISDWRAERRFDLYYYDGLARQQDPIRLTIDTTRSEFKAPSDDDLVPPLDKCIRTNYSETSTSIICSLFLFVLLLLSPRLSSSSSLSFSLLLLLVVSLLLLLLLLSPHLSSSSSSSSLSFSLLLVSLLLSPPRLSFSLLLVSLLLSPPRLSPSPPRLSPHLSSPSLLLSSFSLLVSPPPSLSSSLLLLVSILPSFST</sequence>
<dbReference type="GO" id="GO:0004843">
    <property type="term" value="F:cysteine-type deubiquitinase activity"/>
    <property type="evidence" value="ECO:0007669"/>
    <property type="project" value="UniProtKB-UniRule"/>
</dbReference>
<dbReference type="GO" id="GO:0071108">
    <property type="term" value="P:protein K48-linked deubiquitination"/>
    <property type="evidence" value="ECO:0007669"/>
    <property type="project" value="InterPro"/>
</dbReference>
<evidence type="ECO:0000256" key="7">
    <source>
        <dbReference type="ARBA" id="ARBA00037630"/>
    </source>
</evidence>
<dbReference type="AlphaFoldDB" id="A0A812EGH6"/>
<comment type="caution">
    <text evidence="12">The sequence shown here is derived from an EMBL/GenBank/DDBJ whole genome shotgun (WGS) entry which is preliminary data.</text>
</comment>
<feature type="domain" description="Deubiquitinating enzyme MINDY-3/4 conserved" evidence="11">
    <location>
        <begin position="373"/>
        <end position="703"/>
    </location>
</feature>
<evidence type="ECO:0000256" key="2">
    <source>
        <dbReference type="ARBA" id="ARBA00011074"/>
    </source>
</evidence>
<dbReference type="GO" id="GO:1990380">
    <property type="term" value="F:K48-linked deubiquitinase activity"/>
    <property type="evidence" value="ECO:0007669"/>
    <property type="project" value="UniProtKB-UniRule"/>
</dbReference>
<protein>
    <recommendedName>
        <fullName evidence="8">Ubiquitin carboxyl-terminal hydrolase MINDY</fullName>
        <ecNumber evidence="8">3.4.19.12</ecNumber>
    </recommendedName>
</protein>
<keyword evidence="10" id="KW-1133">Transmembrane helix</keyword>
<proteinExistence type="inferred from homology"/>
<dbReference type="SMART" id="SM01174">
    <property type="entry name" value="DUF4205"/>
    <property type="match status" value="1"/>
</dbReference>
<keyword evidence="5 8" id="KW-0378">Hydrolase</keyword>
<comment type="similarity">
    <text evidence="2 8">Belongs to the MINDY deubiquitinase family. FAM188 subfamily.</text>
</comment>
<name>A0A812EGH6_ACAPH</name>
<dbReference type="GO" id="GO:0006508">
    <property type="term" value="P:proteolysis"/>
    <property type="evidence" value="ECO:0007669"/>
    <property type="project" value="UniProtKB-KW"/>
</dbReference>
<dbReference type="EMBL" id="CAHIKZ030005400">
    <property type="protein sequence ID" value="CAE1324208.1"/>
    <property type="molecule type" value="Genomic_DNA"/>
</dbReference>
<organism evidence="12 13">
    <name type="scientific">Acanthosepion pharaonis</name>
    <name type="common">Pharaoh cuttlefish</name>
    <name type="synonym">Sepia pharaonis</name>
    <dbReference type="NCBI Taxonomy" id="158019"/>
    <lineage>
        <taxon>Eukaryota</taxon>
        <taxon>Metazoa</taxon>
        <taxon>Spiralia</taxon>
        <taxon>Lophotrochozoa</taxon>
        <taxon>Mollusca</taxon>
        <taxon>Cephalopoda</taxon>
        <taxon>Coleoidea</taxon>
        <taxon>Decapodiformes</taxon>
        <taxon>Sepiida</taxon>
        <taxon>Sepiina</taxon>
        <taxon>Sepiidae</taxon>
        <taxon>Acanthosepion</taxon>
    </lineage>
</organism>
<feature type="transmembrane region" description="Helical" evidence="10">
    <location>
        <begin position="762"/>
        <end position="789"/>
    </location>
</feature>
<feature type="compositionally biased region" description="Low complexity" evidence="9">
    <location>
        <begin position="256"/>
        <end position="270"/>
    </location>
</feature>
<dbReference type="InterPro" id="IPR025257">
    <property type="entry name" value="MINDY-3/4_CD"/>
</dbReference>
<dbReference type="OrthoDB" id="10263628at2759"/>
<gene>
    <name evidence="12" type="ORF">SPHA_73925</name>
</gene>
<comment type="function">
    <text evidence="8">Hydrolase that can remove 'Lys-48'-linked conjugated ubiquitin from proteins.</text>
</comment>
<evidence type="ECO:0000256" key="3">
    <source>
        <dbReference type="ARBA" id="ARBA00022670"/>
    </source>
</evidence>
<dbReference type="PANTHER" id="PTHR12473">
    <property type="entry name" value="UBIQUITIN CARBOXYL-TERMINAL HYDROLASE MINDY-4-RELATED"/>
    <property type="match status" value="1"/>
</dbReference>
<keyword evidence="3 8" id="KW-0645">Protease</keyword>
<feature type="transmembrane region" description="Helical" evidence="10">
    <location>
        <begin position="701"/>
        <end position="720"/>
    </location>
</feature>
<keyword evidence="6 8" id="KW-0788">Thiol protease</keyword>
<feature type="region of interest" description="Disordered" evidence="9">
    <location>
        <begin position="235"/>
        <end position="285"/>
    </location>
</feature>
<evidence type="ECO:0000256" key="1">
    <source>
        <dbReference type="ARBA" id="ARBA00000707"/>
    </source>
</evidence>
<dbReference type="PANTHER" id="PTHR12473:SF8">
    <property type="entry name" value="UBIQUITIN CARBOXYL-TERMINAL HYDROLASE MINDY-4-RELATED"/>
    <property type="match status" value="1"/>
</dbReference>
<keyword evidence="13" id="KW-1185">Reference proteome</keyword>
<dbReference type="Pfam" id="PF13898">
    <property type="entry name" value="MINDY-3_4_CD"/>
    <property type="match status" value="1"/>
</dbReference>
<keyword evidence="10" id="KW-0812">Transmembrane</keyword>
<evidence type="ECO:0000256" key="4">
    <source>
        <dbReference type="ARBA" id="ARBA00022786"/>
    </source>
</evidence>
<evidence type="ECO:0000256" key="8">
    <source>
        <dbReference type="RuleBase" id="RU367088"/>
    </source>
</evidence>
<evidence type="ECO:0000259" key="11">
    <source>
        <dbReference type="SMART" id="SM01174"/>
    </source>
</evidence>
<feature type="region of interest" description="Disordered" evidence="9">
    <location>
        <begin position="94"/>
        <end position="122"/>
    </location>
</feature>
<feature type="compositionally biased region" description="Basic residues" evidence="9">
    <location>
        <begin position="154"/>
        <end position="165"/>
    </location>
</feature>
<evidence type="ECO:0000256" key="9">
    <source>
        <dbReference type="SAM" id="MobiDB-lite"/>
    </source>
</evidence>
<reference evidence="12" key="1">
    <citation type="submission" date="2021-01" db="EMBL/GenBank/DDBJ databases">
        <authorList>
            <person name="Li R."/>
            <person name="Bekaert M."/>
        </authorList>
    </citation>
    <scope>NUCLEOTIDE SEQUENCE</scope>
    <source>
        <strain evidence="12">Farmed</strain>
    </source>
</reference>